<protein>
    <submittedName>
        <fullName evidence="1">Uncharacterized protein</fullName>
    </submittedName>
</protein>
<evidence type="ECO:0000313" key="2">
    <source>
        <dbReference type="Proteomes" id="UP001359559"/>
    </source>
</evidence>
<organism evidence="1 2">
    <name type="scientific">Clitoria ternatea</name>
    <name type="common">Butterfly pea</name>
    <dbReference type="NCBI Taxonomy" id="43366"/>
    <lineage>
        <taxon>Eukaryota</taxon>
        <taxon>Viridiplantae</taxon>
        <taxon>Streptophyta</taxon>
        <taxon>Embryophyta</taxon>
        <taxon>Tracheophyta</taxon>
        <taxon>Spermatophyta</taxon>
        <taxon>Magnoliopsida</taxon>
        <taxon>eudicotyledons</taxon>
        <taxon>Gunneridae</taxon>
        <taxon>Pentapetalae</taxon>
        <taxon>rosids</taxon>
        <taxon>fabids</taxon>
        <taxon>Fabales</taxon>
        <taxon>Fabaceae</taxon>
        <taxon>Papilionoideae</taxon>
        <taxon>50 kb inversion clade</taxon>
        <taxon>NPAAA clade</taxon>
        <taxon>indigoferoid/millettioid clade</taxon>
        <taxon>Phaseoleae</taxon>
        <taxon>Clitoria</taxon>
    </lineage>
</organism>
<dbReference type="EMBL" id="JAYKXN010000005">
    <property type="protein sequence ID" value="KAK7285281.1"/>
    <property type="molecule type" value="Genomic_DNA"/>
</dbReference>
<dbReference type="AlphaFoldDB" id="A0AAN9ISH1"/>
<evidence type="ECO:0000313" key="1">
    <source>
        <dbReference type="EMBL" id="KAK7285281.1"/>
    </source>
</evidence>
<dbReference type="Proteomes" id="UP001359559">
    <property type="component" value="Unassembled WGS sequence"/>
</dbReference>
<accession>A0AAN9ISH1</accession>
<keyword evidence="2" id="KW-1185">Reference proteome</keyword>
<sequence length="90" mass="10166">MIHMTKLPFRDSHVASVNSLSSSPLNNPTTSDICFLSFPSPTASRAYSNPTLTLFLFKLQYNLPRRRKIPSLTGDYGCAGHRKQHDVVWE</sequence>
<reference evidence="1 2" key="1">
    <citation type="submission" date="2024-01" db="EMBL/GenBank/DDBJ databases">
        <title>The genomes of 5 underutilized Papilionoideae crops provide insights into root nodulation and disease resistance.</title>
        <authorList>
            <person name="Yuan L."/>
        </authorList>
    </citation>
    <scope>NUCLEOTIDE SEQUENCE [LARGE SCALE GENOMIC DNA]</scope>
    <source>
        <strain evidence="1">LY-2023</strain>
        <tissue evidence="1">Leaf</tissue>
    </source>
</reference>
<gene>
    <name evidence="1" type="ORF">RJT34_20046</name>
</gene>
<name>A0AAN9ISH1_CLITE</name>
<proteinExistence type="predicted"/>
<comment type="caution">
    <text evidence="1">The sequence shown here is derived from an EMBL/GenBank/DDBJ whole genome shotgun (WGS) entry which is preliminary data.</text>
</comment>